<dbReference type="EMBL" id="JAMZMK010011268">
    <property type="protein sequence ID" value="KAI7728127.1"/>
    <property type="molecule type" value="Genomic_DNA"/>
</dbReference>
<accession>A0AAD5G4M7</accession>
<evidence type="ECO:0000256" key="1">
    <source>
        <dbReference type="ARBA" id="ARBA00022722"/>
    </source>
</evidence>
<protein>
    <submittedName>
        <fullName evidence="4">Uncharacterized protein</fullName>
    </submittedName>
</protein>
<keyword evidence="2" id="KW-0378">Hydrolase</keyword>
<dbReference type="PANTHER" id="PTHR30231:SF4">
    <property type="entry name" value="PROTEIN NEN2"/>
    <property type="match status" value="1"/>
</dbReference>
<dbReference type="PANTHER" id="PTHR30231">
    <property type="entry name" value="DNA POLYMERASE III SUBUNIT EPSILON"/>
    <property type="match status" value="1"/>
</dbReference>
<dbReference type="SUPFAM" id="SSF53098">
    <property type="entry name" value="Ribonuclease H-like"/>
    <property type="match status" value="1"/>
</dbReference>
<name>A0AAD5G4M7_AMBAR</name>
<dbReference type="Proteomes" id="UP001206925">
    <property type="component" value="Unassembled WGS sequence"/>
</dbReference>
<keyword evidence="5" id="KW-1185">Reference proteome</keyword>
<gene>
    <name evidence="4" type="ORF">M8C21_011006</name>
</gene>
<evidence type="ECO:0000313" key="4">
    <source>
        <dbReference type="EMBL" id="KAI7728127.1"/>
    </source>
</evidence>
<evidence type="ECO:0000313" key="5">
    <source>
        <dbReference type="Proteomes" id="UP001206925"/>
    </source>
</evidence>
<dbReference type="AlphaFoldDB" id="A0AAD5G4M7"/>
<keyword evidence="1" id="KW-0540">Nuclease</keyword>
<comment type="caution">
    <text evidence="4">The sequence shown here is derived from an EMBL/GenBank/DDBJ whole genome shotgun (WGS) entry which is preliminary data.</text>
</comment>
<sequence>MTPLKGMQMLPLPPLFKLNVCKCNECGQPLPESFELPVVQPWTTGRIWASHDITRFDCMRLRGAFAQIDWPPPEPKWLIDSLALLTQRLGRRAGDLKMVMLANYFRLGKQSHRQEFVLYLLNRIDVLLSLSYSWF</sequence>
<dbReference type="InterPro" id="IPR012337">
    <property type="entry name" value="RNaseH-like_sf"/>
</dbReference>
<evidence type="ECO:0000256" key="3">
    <source>
        <dbReference type="ARBA" id="ARBA00022839"/>
    </source>
</evidence>
<organism evidence="4 5">
    <name type="scientific">Ambrosia artemisiifolia</name>
    <name type="common">Common ragweed</name>
    <dbReference type="NCBI Taxonomy" id="4212"/>
    <lineage>
        <taxon>Eukaryota</taxon>
        <taxon>Viridiplantae</taxon>
        <taxon>Streptophyta</taxon>
        <taxon>Embryophyta</taxon>
        <taxon>Tracheophyta</taxon>
        <taxon>Spermatophyta</taxon>
        <taxon>Magnoliopsida</taxon>
        <taxon>eudicotyledons</taxon>
        <taxon>Gunneridae</taxon>
        <taxon>Pentapetalae</taxon>
        <taxon>asterids</taxon>
        <taxon>campanulids</taxon>
        <taxon>Asterales</taxon>
        <taxon>Asteraceae</taxon>
        <taxon>Asteroideae</taxon>
        <taxon>Heliantheae alliance</taxon>
        <taxon>Heliantheae</taxon>
        <taxon>Ambrosia</taxon>
    </lineage>
</organism>
<reference evidence="4" key="1">
    <citation type="submission" date="2022-06" db="EMBL/GenBank/DDBJ databases">
        <title>Uncovering the hologenomic basis of an extraordinary plant invasion.</title>
        <authorList>
            <person name="Bieker V.C."/>
            <person name="Martin M.D."/>
            <person name="Gilbert T."/>
            <person name="Hodgins K."/>
            <person name="Battlay P."/>
            <person name="Petersen B."/>
            <person name="Wilson J."/>
        </authorList>
    </citation>
    <scope>NUCLEOTIDE SEQUENCE</scope>
    <source>
        <strain evidence="4">AA19_3_7</strain>
        <tissue evidence="4">Leaf</tissue>
    </source>
</reference>
<keyword evidence="3" id="KW-0269">Exonuclease</keyword>
<evidence type="ECO:0000256" key="2">
    <source>
        <dbReference type="ARBA" id="ARBA00022801"/>
    </source>
</evidence>
<dbReference type="GO" id="GO:0008408">
    <property type="term" value="F:3'-5' exonuclease activity"/>
    <property type="evidence" value="ECO:0007669"/>
    <property type="project" value="TreeGrafter"/>
</dbReference>
<proteinExistence type="predicted"/>